<gene>
    <name evidence="1" type="ORF">JKP88DRAFT_241050</name>
</gene>
<protein>
    <submittedName>
        <fullName evidence="1">Uncharacterized protein</fullName>
    </submittedName>
</protein>
<organism evidence="1 2">
    <name type="scientific">Tribonema minus</name>
    <dbReference type="NCBI Taxonomy" id="303371"/>
    <lineage>
        <taxon>Eukaryota</taxon>
        <taxon>Sar</taxon>
        <taxon>Stramenopiles</taxon>
        <taxon>Ochrophyta</taxon>
        <taxon>PX clade</taxon>
        <taxon>Xanthophyceae</taxon>
        <taxon>Tribonematales</taxon>
        <taxon>Tribonemataceae</taxon>
        <taxon>Tribonema</taxon>
    </lineage>
</organism>
<dbReference type="AlphaFoldDB" id="A0A835Z691"/>
<keyword evidence="2" id="KW-1185">Reference proteome</keyword>
<name>A0A835Z691_9STRA</name>
<dbReference type="EMBL" id="JAFCMP010000112">
    <property type="protein sequence ID" value="KAG5186442.1"/>
    <property type="molecule type" value="Genomic_DNA"/>
</dbReference>
<evidence type="ECO:0000313" key="1">
    <source>
        <dbReference type="EMBL" id="KAG5186442.1"/>
    </source>
</evidence>
<comment type="caution">
    <text evidence="1">The sequence shown here is derived from an EMBL/GenBank/DDBJ whole genome shotgun (WGS) entry which is preliminary data.</text>
</comment>
<dbReference type="Proteomes" id="UP000664859">
    <property type="component" value="Unassembled WGS sequence"/>
</dbReference>
<dbReference type="SUPFAM" id="SSF54060">
    <property type="entry name" value="His-Me finger endonucleases"/>
    <property type="match status" value="1"/>
</dbReference>
<dbReference type="InterPro" id="IPR044925">
    <property type="entry name" value="His-Me_finger_sf"/>
</dbReference>
<sequence length="426" mass="47801">MSLFFEGETVEECHAWVSALYPECFKNNEAFMDAQVDAIMKANLEARPYPEFLPGSRTRVVLRNNTMYAFDINLGVIFNIATGQILKATKTNRVGVNGKPVLVYNEGLLACFPKPDYPHVTADHINQDHHDHRLVNLRWGSASLQATNRCLPKDLDLPAIQVLENGDWVFYRTRKAYVEEKLGLSHADVYREVSHAIIHGSTFKGHHIRNWVPENIGKLHDIPSCVVGVTGYQATEYGGWIHRPNGTYTQGHKHCRGHYYSIGINKSYYQVHELTTNAFWGLRPSEYHQANHKLGAAAGSADAKDLEWILPRDNVQHAYDTGLNPNSRAVVATLKDGTPKTFSSAMNAVRYFKKEGVKVDPSCIMRACNGRLKTAGKMAWAYTDGGTSRKRKFIDTIDTEEERVDTVDAVDDFGAGDTVEEIEEQG</sequence>
<accession>A0A835Z691</accession>
<evidence type="ECO:0000313" key="2">
    <source>
        <dbReference type="Proteomes" id="UP000664859"/>
    </source>
</evidence>
<reference evidence="1" key="1">
    <citation type="submission" date="2021-02" db="EMBL/GenBank/DDBJ databases">
        <title>First Annotated Genome of the Yellow-green Alga Tribonema minus.</title>
        <authorList>
            <person name="Mahan K.M."/>
        </authorList>
    </citation>
    <scope>NUCLEOTIDE SEQUENCE</scope>
    <source>
        <strain evidence="1">UTEX B ZZ1240</strain>
    </source>
</reference>
<dbReference type="InterPro" id="IPR036388">
    <property type="entry name" value="WH-like_DNA-bd_sf"/>
</dbReference>
<dbReference type="OrthoDB" id="447635at2759"/>
<dbReference type="Gene3D" id="3.90.75.20">
    <property type="match status" value="2"/>
</dbReference>
<proteinExistence type="predicted"/>
<dbReference type="Gene3D" id="1.10.10.10">
    <property type="entry name" value="Winged helix-like DNA-binding domain superfamily/Winged helix DNA-binding domain"/>
    <property type="match status" value="1"/>
</dbReference>